<evidence type="ECO:0000313" key="8">
    <source>
        <dbReference type="EMBL" id="MCI4684265.1"/>
    </source>
</evidence>
<evidence type="ECO:0000256" key="2">
    <source>
        <dbReference type="ARBA" id="ARBA00022801"/>
    </source>
</evidence>
<feature type="active site" description="Nucleophile" evidence="5">
    <location>
        <position position="70"/>
    </location>
</feature>
<dbReference type="PANTHER" id="PTHR14226:SF76">
    <property type="entry name" value="NTE FAMILY PROTEIN RSSA"/>
    <property type="match status" value="1"/>
</dbReference>
<protein>
    <submittedName>
        <fullName evidence="8">Patatin-like phospholipase family protein</fullName>
    </submittedName>
</protein>
<dbReference type="PANTHER" id="PTHR14226">
    <property type="entry name" value="NEUROPATHY TARGET ESTERASE/SWISS CHEESE D.MELANOGASTER"/>
    <property type="match status" value="1"/>
</dbReference>
<feature type="domain" description="PNPLA" evidence="7">
    <location>
        <begin position="37"/>
        <end position="197"/>
    </location>
</feature>
<comment type="caution">
    <text evidence="5">Lacks conserved residue(s) required for the propagation of feature annotation.</text>
</comment>
<dbReference type="Gene3D" id="3.40.1090.10">
    <property type="entry name" value="Cytosolic phospholipase A2 catalytic domain"/>
    <property type="match status" value="2"/>
</dbReference>
<evidence type="ECO:0000259" key="7">
    <source>
        <dbReference type="PROSITE" id="PS51635"/>
    </source>
</evidence>
<dbReference type="InterPro" id="IPR002641">
    <property type="entry name" value="PNPLA_dom"/>
</dbReference>
<dbReference type="Pfam" id="PF01734">
    <property type="entry name" value="Patatin"/>
    <property type="match status" value="1"/>
</dbReference>
<evidence type="ECO:0000256" key="1">
    <source>
        <dbReference type="ARBA" id="ARBA00006636"/>
    </source>
</evidence>
<feature type="short sequence motif" description="DGA/G" evidence="5">
    <location>
        <begin position="184"/>
        <end position="186"/>
    </location>
</feature>
<dbReference type="SUPFAM" id="SSF52151">
    <property type="entry name" value="FabD/lysophospholipase-like"/>
    <property type="match status" value="1"/>
</dbReference>
<dbReference type="InterPro" id="IPR001423">
    <property type="entry name" value="LysoPLipase_patatin_CS"/>
</dbReference>
<evidence type="ECO:0000256" key="4">
    <source>
        <dbReference type="ARBA" id="ARBA00023098"/>
    </source>
</evidence>
<dbReference type="Proteomes" id="UP001139104">
    <property type="component" value="Unassembled WGS sequence"/>
</dbReference>
<feature type="active site" description="Proton acceptor" evidence="5">
    <location>
        <position position="184"/>
    </location>
</feature>
<comment type="similarity">
    <text evidence="1">Belongs to the NTE family.</text>
</comment>
<reference evidence="8" key="1">
    <citation type="journal article" date="2022" name="ISME J.">
        <title>Identification of active gaseous-alkane degraders at natural gas seeps.</title>
        <authorList>
            <person name="Farhan Ul Haque M."/>
            <person name="Hernandez M."/>
            <person name="Crombie A.T."/>
            <person name="Murrell J.C."/>
        </authorList>
    </citation>
    <scope>NUCLEOTIDE SEQUENCE</scope>
    <source>
        <strain evidence="8">PC2</strain>
    </source>
</reference>
<proteinExistence type="inferred from homology"/>
<keyword evidence="2 5" id="KW-0378">Hydrolase</keyword>
<evidence type="ECO:0000256" key="3">
    <source>
        <dbReference type="ARBA" id="ARBA00022963"/>
    </source>
</evidence>
<evidence type="ECO:0000256" key="5">
    <source>
        <dbReference type="PROSITE-ProRule" id="PRU01161"/>
    </source>
</evidence>
<accession>A0ABS9Z9A2</accession>
<sequence length="349" mass="37513">MFGFNWKTFEKSGESFSAASDGGAHPPRRTGRPRIGLALGSGAARGWSHIGVLQELEARQVPIDVIAGCSIGAVVGGCYAADKLAELEKFARALTKRRVFSLMDISFSGAGMMSGGKLRDELSRELEERRIENLPITFGAVATEIGAGHEVWLRKGDLVHAIRASYAMPGIFEPLQIDHRWLFDGALVNPVPVTLCRAMGAELVIAVNLVGDVAYRGTLIADAAAMANEPELKPHETAQGREPDPASPRAAEARQLRRQFGRAANGAPGIAAAMLDAFNITQDRIARSRLAGDPPDVLIAARLSKIGFFDFHRADELIALGREAARRALNDIAEVAALEGQIHGFKPKH</sequence>
<keyword evidence="4 5" id="KW-0443">Lipid metabolism</keyword>
<evidence type="ECO:0000256" key="6">
    <source>
        <dbReference type="SAM" id="MobiDB-lite"/>
    </source>
</evidence>
<dbReference type="EMBL" id="JAIVFP010000001">
    <property type="protein sequence ID" value="MCI4684265.1"/>
    <property type="molecule type" value="Genomic_DNA"/>
</dbReference>
<keyword evidence="3 5" id="KW-0442">Lipid degradation</keyword>
<feature type="compositionally biased region" description="Basic and acidic residues" evidence="6">
    <location>
        <begin position="233"/>
        <end position="244"/>
    </location>
</feature>
<gene>
    <name evidence="8" type="ORF">K2U94_16095</name>
</gene>
<evidence type="ECO:0000313" key="9">
    <source>
        <dbReference type="Proteomes" id="UP001139104"/>
    </source>
</evidence>
<dbReference type="InterPro" id="IPR050301">
    <property type="entry name" value="NTE"/>
</dbReference>
<comment type="caution">
    <text evidence="8">The sequence shown here is derived from an EMBL/GenBank/DDBJ whole genome shotgun (WGS) entry which is preliminary data.</text>
</comment>
<dbReference type="PROSITE" id="PS51635">
    <property type="entry name" value="PNPLA"/>
    <property type="match status" value="1"/>
</dbReference>
<dbReference type="RefSeq" id="WP_243068168.1">
    <property type="nucleotide sequence ID" value="NZ_JAIVFK010000035.1"/>
</dbReference>
<dbReference type="PROSITE" id="PS01237">
    <property type="entry name" value="UPF0028"/>
    <property type="match status" value="1"/>
</dbReference>
<feature type="region of interest" description="Disordered" evidence="6">
    <location>
        <begin position="14"/>
        <end position="33"/>
    </location>
</feature>
<name>A0ABS9Z9A2_9HYPH</name>
<organism evidence="8 9">
    <name type="scientific">Candidatus Rhodoblastus alkanivorans</name>
    <dbReference type="NCBI Taxonomy" id="2954117"/>
    <lineage>
        <taxon>Bacteria</taxon>
        <taxon>Pseudomonadati</taxon>
        <taxon>Pseudomonadota</taxon>
        <taxon>Alphaproteobacteria</taxon>
        <taxon>Hyphomicrobiales</taxon>
        <taxon>Rhodoblastaceae</taxon>
        <taxon>Rhodoblastus</taxon>
    </lineage>
</organism>
<feature type="region of interest" description="Disordered" evidence="6">
    <location>
        <begin position="233"/>
        <end position="255"/>
    </location>
</feature>
<keyword evidence="9" id="KW-1185">Reference proteome</keyword>
<feature type="short sequence motif" description="GXSXG" evidence="5">
    <location>
        <begin position="68"/>
        <end position="72"/>
    </location>
</feature>
<dbReference type="InterPro" id="IPR016035">
    <property type="entry name" value="Acyl_Trfase/lysoPLipase"/>
</dbReference>